<protein>
    <submittedName>
        <fullName evidence="1">Uncharacterized protein</fullName>
    </submittedName>
</protein>
<organism evidence="1 2">
    <name type="scientific">Hypholoma sublateritium (strain FD-334 SS-4)</name>
    <dbReference type="NCBI Taxonomy" id="945553"/>
    <lineage>
        <taxon>Eukaryota</taxon>
        <taxon>Fungi</taxon>
        <taxon>Dikarya</taxon>
        <taxon>Basidiomycota</taxon>
        <taxon>Agaricomycotina</taxon>
        <taxon>Agaricomycetes</taxon>
        <taxon>Agaricomycetidae</taxon>
        <taxon>Agaricales</taxon>
        <taxon>Agaricineae</taxon>
        <taxon>Strophariaceae</taxon>
        <taxon>Hypholoma</taxon>
    </lineage>
</organism>
<reference evidence="2" key="1">
    <citation type="submission" date="2014-04" db="EMBL/GenBank/DDBJ databases">
        <title>Evolutionary Origins and Diversification of the Mycorrhizal Mutualists.</title>
        <authorList>
            <consortium name="DOE Joint Genome Institute"/>
            <consortium name="Mycorrhizal Genomics Consortium"/>
            <person name="Kohler A."/>
            <person name="Kuo A."/>
            <person name="Nagy L.G."/>
            <person name="Floudas D."/>
            <person name="Copeland A."/>
            <person name="Barry K.W."/>
            <person name="Cichocki N."/>
            <person name="Veneault-Fourrey C."/>
            <person name="LaButti K."/>
            <person name="Lindquist E.A."/>
            <person name="Lipzen A."/>
            <person name="Lundell T."/>
            <person name="Morin E."/>
            <person name="Murat C."/>
            <person name="Riley R."/>
            <person name="Ohm R."/>
            <person name="Sun H."/>
            <person name="Tunlid A."/>
            <person name="Henrissat B."/>
            <person name="Grigoriev I.V."/>
            <person name="Hibbett D.S."/>
            <person name="Martin F."/>
        </authorList>
    </citation>
    <scope>NUCLEOTIDE SEQUENCE [LARGE SCALE GENOMIC DNA]</scope>
    <source>
        <strain evidence="2">FD-334 SS-4</strain>
    </source>
</reference>
<sequence>MTTLHPFPTSRESVLPISRSTSQGMLFTNIQLYDFQATLARFLECLEIEGAEEREWIMMAVINLSSVHEYRRSNAVLRKVGCIGMREAGGPKAAAAMRVMAKKAAASMPGSTPINGVDEERNGYR</sequence>
<dbReference type="STRING" id="945553.A0A0D2PY31"/>
<dbReference type="Proteomes" id="UP000054270">
    <property type="component" value="Unassembled WGS sequence"/>
</dbReference>
<keyword evidence="2" id="KW-1185">Reference proteome</keyword>
<name>A0A0D2PY31_HYPSF</name>
<proteinExistence type="predicted"/>
<evidence type="ECO:0000313" key="2">
    <source>
        <dbReference type="Proteomes" id="UP000054270"/>
    </source>
</evidence>
<dbReference type="EMBL" id="KN817537">
    <property type="protein sequence ID" value="KJA24320.1"/>
    <property type="molecule type" value="Genomic_DNA"/>
</dbReference>
<dbReference type="AlphaFoldDB" id="A0A0D2PY31"/>
<dbReference type="OrthoDB" id="2017974at2759"/>
<evidence type="ECO:0000313" key="1">
    <source>
        <dbReference type="EMBL" id="KJA24320.1"/>
    </source>
</evidence>
<accession>A0A0D2PY31</accession>
<gene>
    <name evidence="1" type="ORF">HYPSUDRAFT_200547</name>
</gene>